<organism evidence="3 4">
    <name type="scientific">Glycomyces luteolus</name>
    <dbReference type="NCBI Taxonomy" id="2670330"/>
    <lineage>
        <taxon>Bacteria</taxon>
        <taxon>Bacillati</taxon>
        <taxon>Actinomycetota</taxon>
        <taxon>Actinomycetes</taxon>
        <taxon>Glycomycetales</taxon>
        <taxon>Glycomycetaceae</taxon>
        <taxon>Glycomyces</taxon>
    </lineage>
</organism>
<evidence type="ECO:0000259" key="2">
    <source>
        <dbReference type="Pfam" id="PF14436"/>
    </source>
</evidence>
<evidence type="ECO:0000256" key="1">
    <source>
        <dbReference type="SAM" id="MobiDB-lite"/>
    </source>
</evidence>
<accession>A0A9X3PG31</accession>
<evidence type="ECO:0000313" key="4">
    <source>
        <dbReference type="Proteomes" id="UP001146067"/>
    </source>
</evidence>
<comment type="caution">
    <text evidence="3">The sequence shown here is derived from an EMBL/GenBank/DDBJ whole genome shotgun (WGS) entry which is preliminary data.</text>
</comment>
<dbReference type="EMBL" id="JAPZVP010000018">
    <property type="protein sequence ID" value="MDA1361969.1"/>
    <property type="molecule type" value="Genomic_DNA"/>
</dbReference>
<dbReference type="GO" id="GO:0004519">
    <property type="term" value="F:endonuclease activity"/>
    <property type="evidence" value="ECO:0007669"/>
    <property type="project" value="InterPro"/>
</dbReference>
<dbReference type="InterPro" id="IPR029501">
    <property type="entry name" value="EndoU_bac"/>
</dbReference>
<feature type="compositionally biased region" description="Basic residues" evidence="1">
    <location>
        <begin position="19"/>
        <end position="37"/>
    </location>
</feature>
<dbReference type="RefSeq" id="WP_270112002.1">
    <property type="nucleotide sequence ID" value="NZ_JAPZVP010000018.1"/>
</dbReference>
<feature type="region of interest" description="Disordered" evidence="1">
    <location>
        <begin position="19"/>
        <end position="143"/>
    </location>
</feature>
<dbReference type="Pfam" id="PF14436">
    <property type="entry name" value="EndoU_bacteria"/>
    <property type="match status" value="1"/>
</dbReference>
<name>A0A9X3PG31_9ACTN</name>
<evidence type="ECO:0000313" key="3">
    <source>
        <dbReference type="EMBL" id="MDA1361969.1"/>
    </source>
</evidence>
<protein>
    <submittedName>
        <fullName evidence="3">EndoU domain-containing protein</fullName>
    </submittedName>
</protein>
<gene>
    <name evidence="3" type="ORF">O1R50_20240</name>
</gene>
<feature type="domain" description="Bacterial EndoU nuclease" evidence="2">
    <location>
        <begin position="36"/>
        <end position="168"/>
    </location>
</feature>
<dbReference type="Proteomes" id="UP001146067">
    <property type="component" value="Unassembled WGS sequence"/>
</dbReference>
<sequence>MSGKHNGLIKKALDFLKEKKTRKGQAHRMNGRSLRHQMRGEVKTYNVARRNQPPDYQKRGTGYHYRPGGHDLPGRRTTITKRHPNGVYEGTPEFQNSKPPPDWVPKNGNGKSAFFPDSWGPRKVDDATSSAFKNGTKNEDGTWSGVYDGVKINGFWDPKTGKIGHGFPAWVDEQ</sequence>
<reference evidence="3" key="1">
    <citation type="submission" date="2022-12" db="EMBL/GenBank/DDBJ databases">
        <title>Gycomyces niveus sp.nov.,a novel actinomycete isolated from soil in Shouguan.</title>
        <authorList>
            <person name="Yang X."/>
        </authorList>
    </citation>
    <scope>NUCLEOTIDE SEQUENCE</scope>
    <source>
        <strain evidence="3">NEAU-A15</strain>
    </source>
</reference>
<proteinExistence type="predicted"/>
<dbReference type="AlphaFoldDB" id="A0A9X3PG31"/>
<keyword evidence="4" id="KW-1185">Reference proteome</keyword>